<sequence length="944" mass="106840">MDKLERRLARLWRRMRGEKRRERRSKTKGESSPQTNRGEVTSNSNNKQRQENSKEQKDVVATTVRRTHSKHEERDLNNFKSPRRSHSRNAHDGDVKPSLRRNHSKHEDRDAGVLVRRSHSKHSEKDLENSQNANHKAEKDLSTKHDPSKQEKSVALNSTQYQSSQDVSRALIRLYAFARLKSLQTAIVAGGSPSSGRSITSKHDDFESFKPLERNSFLSSLPQLSINRLESRDFDKTCLSHDSGYLTGSPRDFSSSTETLRQSKSPSVRSPRKREENEALAYKRRFHASHGDILTTTGAISSSTQKLDTIETFLSRNVYKSKCVTSLFEAAYAGLDALIDDVLAEFNRWFVGRKMLVVASELHFSVPLAKRSRKLEQILKQQMLRSLLENNRRILYLRGRGGVLPLHMAEARTEENIYSDLKLQAVQGVYQRCYYKLLPFVHSATPTWHAPYWKLSEPPVVPKKSAFQLDDHSKLRTHSFISFNIIGLSIFGIGHQSQDLVVTAWSVFDTIKNASRVLRIELEDVDDNFPQFNKGAKPVFVASYSSGSRSNVVIGKVFAEDKDGQGLNAVHYYLLPRCTTDFDSFSVDEYSGEIAVTAVTARPSRAELCLFASNYADLNVAEVEFDAKNASMVRAAVIFEGEPSPTAAPAPFIRNNTVTLIEENLRNTPIAVTQSNLGRDVRFVLDHVDFKPAQDSSEVLRSSTNSLFFVEPVSGDVRMNPAISEQPQGVYDVFVNVLSDTSKNLLEQFVKKYHYVKDEMKMRYVFNMTSEEFARSRGEFEKKAQAALKKDHPEGSMELFFSQPKKDKRSSGWTSVCFHATMNSQVLGERAIMSAISQSSVENGQLSGLYHVYRVINIERCESTSPQIRHSALALPAQVVILVAGVAILILILITLFTYICFVRRYKEHLCAKQKQFKDADNLCTFDPSPTFILPPAPPQFGYY</sequence>
<proteinExistence type="predicted"/>
<feature type="compositionally biased region" description="Basic and acidic residues" evidence="1">
    <location>
        <begin position="48"/>
        <end position="58"/>
    </location>
</feature>
<comment type="caution">
    <text evidence="3">The sequence shown here is derived from an EMBL/GenBank/DDBJ whole genome shotgun (WGS) entry which is preliminary data.</text>
</comment>
<keyword evidence="2" id="KW-0472">Membrane</keyword>
<organism evidence="3 4">
    <name type="scientific">Cylicocyclus nassatus</name>
    <name type="common">Nematode worm</name>
    <dbReference type="NCBI Taxonomy" id="53992"/>
    <lineage>
        <taxon>Eukaryota</taxon>
        <taxon>Metazoa</taxon>
        <taxon>Ecdysozoa</taxon>
        <taxon>Nematoda</taxon>
        <taxon>Chromadorea</taxon>
        <taxon>Rhabditida</taxon>
        <taxon>Rhabditina</taxon>
        <taxon>Rhabditomorpha</taxon>
        <taxon>Strongyloidea</taxon>
        <taxon>Strongylidae</taxon>
        <taxon>Cylicocyclus</taxon>
    </lineage>
</organism>
<evidence type="ECO:0000313" key="4">
    <source>
        <dbReference type="Proteomes" id="UP001176961"/>
    </source>
</evidence>
<dbReference type="CDD" id="cd11304">
    <property type="entry name" value="Cadherin_repeat"/>
    <property type="match status" value="1"/>
</dbReference>
<evidence type="ECO:0000256" key="2">
    <source>
        <dbReference type="SAM" id="Phobius"/>
    </source>
</evidence>
<keyword evidence="4" id="KW-1185">Reference proteome</keyword>
<keyword evidence="2" id="KW-1133">Transmembrane helix</keyword>
<dbReference type="SUPFAM" id="SSF49313">
    <property type="entry name" value="Cadherin-like"/>
    <property type="match status" value="1"/>
</dbReference>
<evidence type="ECO:0000313" key="3">
    <source>
        <dbReference type="EMBL" id="CAJ0602486.1"/>
    </source>
</evidence>
<dbReference type="GO" id="GO:0005509">
    <property type="term" value="F:calcium ion binding"/>
    <property type="evidence" value="ECO:0007669"/>
    <property type="project" value="InterPro"/>
</dbReference>
<feature type="region of interest" description="Disordered" evidence="1">
    <location>
        <begin position="1"/>
        <end position="162"/>
    </location>
</feature>
<feature type="compositionally biased region" description="Polar residues" evidence="1">
    <location>
        <begin position="33"/>
        <end position="47"/>
    </location>
</feature>
<dbReference type="Gene3D" id="2.60.40.60">
    <property type="entry name" value="Cadherins"/>
    <property type="match status" value="1"/>
</dbReference>
<keyword evidence="2" id="KW-0812">Transmembrane</keyword>
<dbReference type="Proteomes" id="UP001176961">
    <property type="component" value="Unassembled WGS sequence"/>
</dbReference>
<feature type="region of interest" description="Disordered" evidence="1">
    <location>
        <begin position="249"/>
        <end position="276"/>
    </location>
</feature>
<gene>
    <name evidence="3" type="ORF">CYNAS_LOCUS14469</name>
</gene>
<protein>
    <submittedName>
        <fullName evidence="3">Uncharacterized protein</fullName>
    </submittedName>
</protein>
<dbReference type="EMBL" id="CATQJL010000305">
    <property type="protein sequence ID" value="CAJ0602486.1"/>
    <property type="molecule type" value="Genomic_DNA"/>
</dbReference>
<dbReference type="InterPro" id="IPR015919">
    <property type="entry name" value="Cadherin-like_sf"/>
</dbReference>
<feature type="compositionally biased region" description="Basic and acidic residues" evidence="1">
    <location>
        <begin position="135"/>
        <end position="152"/>
    </location>
</feature>
<evidence type="ECO:0000256" key="1">
    <source>
        <dbReference type="SAM" id="MobiDB-lite"/>
    </source>
</evidence>
<feature type="compositionally biased region" description="Basic residues" evidence="1">
    <location>
        <begin position="9"/>
        <end position="26"/>
    </location>
</feature>
<accession>A0AA36H2A5</accession>
<name>A0AA36H2A5_CYLNA</name>
<feature type="transmembrane region" description="Helical" evidence="2">
    <location>
        <begin position="879"/>
        <end position="903"/>
    </location>
</feature>
<dbReference type="GO" id="GO:0016020">
    <property type="term" value="C:membrane"/>
    <property type="evidence" value="ECO:0007669"/>
    <property type="project" value="InterPro"/>
</dbReference>
<dbReference type="AlphaFoldDB" id="A0AA36H2A5"/>
<reference evidence="3" key="1">
    <citation type="submission" date="2023-07" db="EMBL/GenBank/DDBJ databases">
        <authorList>
            <consortium name="CYATHOMIX"/>
        </authorList>
    </citation>
    <scope>NUCLEOTIDE SEQUENCE</scope>
    <source>
        <strain evidence="3">N/A</strain>
    </source>
</reference>